<dbReference type="EMBL" id="GG662719">
    <property type="protein sequence ID" value="EWS74787.1"/>
    <property type="molecule type" value="Genomic_DNA"/>
</dbReference>
<protein>
    <submittedName>
        <fullName evidence="3">AMP-binding enzyme family protein</fullName>
    </submittedName>
</protein>
<feature type="transmembrane region" description="Helical" evidence="2">
    <location>
        <begin position="304"/>
        <end position="322"/>
    </location>
</feature>
<evidence type="ECO:0000313" key="3">
    <source>
        <dbReference type="EMBL" id="EWS74787.1"/>
    </source>
</evidence>
<dbReference type="KEGG" id="tet:TTHERM_000401917"/>
<evidence type="ECO:0000313" key="4">
    <source>
        <dbReference type="Proteomes" id="UP000009168"/>
    </source>
</evidence>
<sequence length="691" mass="80443">MNLSNIDLFASQFQFYVNDQHKKKGTLYGFILSLVVIAGSLTYFIYIITQYITNQIEPTFRSQNFIVDTNLQYPLRNDLVAFKFDYGNNIEPLQNQDKTYFVFYAFYYFQNQEDHQFIPLDVIDCQNSNLIGFKCIDFSKLSNNMLTLDNNENIQSQVQILTYGCLDIDSIKTTIPDNCATQTEIDNAVNAVNAGQRVKLFTSQYNITSQNMQVYYKNIMIFTYSDYSMSTIINTQLQTTSVKQGLIFQSEQNFIQPIQYSQINQSISRQSALQSGDGAYSFVTLQIDESVEKIYIQYTTLPQILALVNSIFAFLMFFGFIGRKSSEFSIKKDLIMLYFQSLFQDNYLEILKANNLLNHNKERNASLNKQKSSICDNFYKTGNIQATKDNFSERYIYLQENSSTPISVPVFINKKKNSLDIEQFTQSPYKKSENTTNSPSNSNFEFKIFSPQKRNSLSSSSNSDKLSYNLNQRFKVNTKLDFYFHKRYNKQQSIQNQQQSILNAIKSSNSNSNLQLKAKIGENSHKSVDFEVLQQKLQNIQSLSLSEKLKRIIFNQNYCSKKQSDQKKLSNKAVELVEKQVRKNLNIINFLNDILLLKKAIAMILNKQQLAALQHLSYSENYLQLDMNNVDIKQIKDQNLTHFEAQSVLLENQEVQQYFMNKFLQRCMDENNSLTKIDKRIYKSFKKSYFD</sequence>
<dbReference type="RefSeq" id="XP_012652680.1">
    <property type="nucleotide sequence ID" value="XM_012797226.1"/>
</dbReference>
<evidence type="ECO:0000256" key="1">
    <source>
        <dbReference type="SAM" id="MobiDB-lite"/>
    </source>
</evidence>
<dbReference type="AlphaFoldDB" id="W7XBS8"/>
<organism evidence="3 4">
    <name type="scientific">Tetrahymena thermophila (strain SB210)</name>
    <dbReference type="NCBI Taxonomy" id="312017"/>
    <lineage>
        <taxon>Eukaryota</taxon>
        <taxon>Sar</taxon>
        <taxon>Alveolata</taxon>
        <taxon>Ciliophora</taxon>
        <taxon>Intramacronucleata</taxon>
        <taxon>Oligohymenophorea</taxon>
        <taxon>Hymenostomatida</taxon>
        <taxon>Tetrahymenina</taxon>
        <taxon>Tetrahymenidae</taxon>
        <taxon>Tetrahymena</taxon>
    </lineage>
</organism>
<proteinExistence type="predicted"/>
<keyword evidence="2" id="KW-1133">Transmembrane helix</keyword>
<feature type="transmembrane region" description="Helical" evidence="2">
    <location>
        <begin position="27"/>
        <end position="48"/>
    </location>
</feature>
<dbReference type="Proteomes" id="UP000009168">
    <property type="component" value="Unassembled WGS sequence"/>
</dbReference>
<feature type="region of interest" description="Disordered" evidence="1">
    <location>
        <begin position="425"/>
        <end position="445"/>
    </location>
</feature>
<dbReference type="OrthoDB" id="302623at2759"/>
<keyword evidence="2" id="KW-0812">Transmembrane</keyword>
<gene>
    <name evidence="3" type="ORF">TTHERM_000401917</name>
</gene>
<name>W7XBS8_TETTS</name>
<keyword evidence="4" id="KW-1185">Reference proteome</keyword>
<keyword evidence="2" id="KW-0472">Membrane</keyword>
<feature type="compositionally biased region" description="Low complexity" evidence="1">
    <location>
        <begin position="434"/>
        <end position="445"/>
    </location>
</feature>
<accession>W7XBS8</accession>
<dbReference type="InParanoid" id="W7XBS8"/>
<reference evidence="4" key="1">
    <citation type="journal article" date="2006" name="PLoS Biol.">
        <title>Macronuclear genome sequence of the ciliate Tetrahymena thermophila, a model eukaryote.</title>
        <authorList>
            <person name="Eisen J.A."/>
            <person name="Coyne R.S."/>
            <person name="Wu M."/>
            <person name="Wu D."/>
            <person name="Thiagarajan M."/>
            <person name="Wortman J.R."/>
            <person name="Badger J.H."/>
            <person name="Ren Q."/>
            <person name="Amedeo P."/>
            <person name="Jones K.M."/>
            <person name="Tallon L.J."/>
            <person name="Delcher A.L."/>
            <person name="Salzberg S.L."/>
            <person name="Silva J.C."/>
            <person name="Haas B.J."/>
            <person name="Majoros W.H."/>
            <person name="Farzad M."/>
            <person name="Carlton J.M."/>
            <person name="Smith R.K. Jr."/>
            <person name="Garg J."/>
            <person name="Pearlman R.E."/>
            <person name="Karrer K.M."/>
            <person name="Sun L."/>
            <person name="Manning G."/>
            <person name="Elde N.C."/>
            <person name="Turkewitz A.P."/>
            <person name="Asai D.J."/>
            <person name="Wilkes D.E."/>
            <person name="Wang Y."/>
            <person name="Cai H."/>
            <person name="Collins K."/>
            <person name="Stewart B.A."/>
            <person name="Lee S.R."/>
            <person name="Wilamowska K."/>
            <person name="Weinberg Z."/>
            <person name="Ruzzo W.L."/>
            <person name="Wloga D."/>
            <person name="Gaertig J."/>
            <person name="Frankel J."/>
            <person name="Tsao C.-C."/>
            <person name="Gorovsky M.A."/>
            <person name="Keeling P.J."/>
            <person name="Waller R.F."/>
            <person name="Patron N.J."/>
            <person name="Cherry J.M."/>
            <person name="Stover N.A."/>
            <person name="Krieger C.J."/>
            <person name="del Toro C."/>
            <person name="Ryder H.F."/>
            <person name="Williamson S.C."/>
            <person name="Barbeau R.A."/>
            <person name="Hamilton E.P."/>
            <person name="Orias E."/>
        </authorList>
    </citation>
    <scope>NUCLEOTIDE SEQUENCE [LARGE SCALE GENOMIC DNA]</scope>
    <source>
        <strain evidence="4">SB210</strain>
    </source>
</reference>
<dbReference type="GeneID" id="24438768"/>
<evidence type="ECO:0000256" key="2">
    <source>
        <dbReference type="SAM" id="Phobius"/>
    </source>
</evidence>